<dbReference type="SUPFAM" id="SSF48264">
    <property type="entry name" value="Cytochrome P450"/>
    <property type="match status" value="1"/>
</dbReference>
<protein>
    <submittedName>
        <fullName evidence="4">Cytochrome P450</fullName>
    </submittedName>
</protein>
<evidence type="ECO:0000256" key="3">
    <source>
        <dbReference type="SAM" id="MobiDB-lite"/>
    </source>
</evidence>
<comment type="similarity">
    <text evidence="1 2">Belongs to the cytochrome P450 family.</text>
</comment>
<feature type="compositionally biased region" description="Basic and acidic residues" evidence="3">
    <location>
        <begin position="7"/>
        <end position="23"/>
    </location>
</feature>
<dbReference type="PANTHER" id="PTHR46696:SF1">
    <property type="entry name" value="CYTOCHROME P450 YJIB-RELATED"/>
    <property type="match status" value="1"/>
</dbReference>
<dbReference type="PRINTS" id="PR00359">
    <property type="entry name" value="BP450"/>
</dbReference>
<dbReference type="InterPro" id="IPR017972">
    <property type="entry name" value="Cyt_P450_CS"/>
</dbReference>
<dbReference type="InterPro" id="IPR001128">
    <property type="entry name" value="Cyt_P450"/>
</dbReference>
<name>A0ABS8P9U9_9PSEU</name>
<keyword evidence="2" id="KW-0479">Metal-binding</keyword>
<evidence type="ECO:0000313" key="4">
    <source>
        <dbReference type="EMBL" id="MCD2195003.1"/>
    </source>
</evidence>
<feature type="region of interest" description="Disordered" evidence="3">
    <location>
        <begin position="1"/>
        <end position="29"/>
    </location>
</feature>
<keyword evidence="2" id="KW-0560">Oxidoreductase</keyword>
<sequence length="417" mass="44938">MTSTEHPATEDRPAPLGLRRDGLDPDPEVTELRERDGVCPVTTLAGHRAELVAGFQDARRVHGDPAFSFEAVPPPPGMSAYVDSEELLRRRAGMLLAIDPPHHTRLRRMLTGRFTVRAMKALEPRVTTIVDDALERMTAGGPPADLVADFALPVPSLVICELLGVPYADRDEFQERAARTLESDLSPRERSQVIDASRAYMGGLVERARRDPGDDLIGMLIREHGDRSADEGGIDDDELAGLANLLLVAGHETTSNVIALGTLAVLTDPDQMAALRAAVDADEPAPLNAAVEEMLRFISPVSAGFPRMATDDVAVGSHDVPSGTLMTASLCAANRDPALGGGDLEHLDLTRAPLPHVAFGYGIHHCLGAPLARIELRIAFTALLRRLPDLALAVDPSDLRYRQDNLIHGVEALPVTW</sequence>
<evidence type="ECO:0000256" key="2">
    <source>
        <dbReference type="RuleBase" id="RU000461"/>
    </source>
</evidence>
<organism evidence="4 5">
    <name type="scientific">Actinomycetospora endophytica</name>
    <dbReference type="NCBI Taxonomy" id="2291215"/>
    <lineage>
        <taxon>Bacteria</taxon>
        <taxon>Bacillati</taxon>
        <taxon>Actinomycetota</taxon>
        <taxon>Actinomycetes</taxon>
        <taxon>Pseudonocardiales</taxon>
        <taxon>Pseudonocardiaceae</taxon>
        <taxon>Actinomycetospora</taxon>
    </lineage>
</organism>
<dbReference type="EMBL" id="JAJNDB010000003">
    <property type="protein sequence ID" value="MCD2195003.1"/>
    <property type="molecule type" value="Genomic_DNA"/>
</dbReference>
<accession>A0ABS8P9U9</accession>
<proteinExistence type="inferred from homology"/>
<dbReference type="CDD" id="cd11030">
    <property type="entry name" value="CYP105-like"/>
    <property type="match status" value="1"/>
</dbReference>
<dbReference type="PANTHER" id="PTHR46696">
    <property type="entry name" value="P450, PUTATIVE (EUROFUNG)-RELATED"/>
    <property type="match status" value="1"/>
</dbReference>
<keyword evidence="5" id="KW-1185">Reference proteome</keyword>
<dbReference type="InterPro" id="IPR036396">
    <property type="entry name" value="Cyt_P450_sf"/>
</dbReference>
<keyword evidence="2" id="KW-0503">Monooxygenase</keyword>
<comment type="caution">
    <text evidence="4">The sequence shown here is derived from an EMBL/GenBank/DDBJ whole genome shotgun (WGS) entry which is preliminary data.</text>
</comment>
<dbReference type="Proteomes" id="UP001199469">
    <property type="component" value="Unassembled WGS sequence"/>
</dbReference>
<keyword evidence="2" id="KW-0349">Heme</keyword>
<gene>
    <name evidence="4" type="ORF">LQ327_16680</name>
</gene>
<dbReference type="InterPro" id="IPR002397">
    <property type="entry name" value="Cyt_P450_B"/>
</dbReference>
<keyword evidence="2" id="KW-0408">Iron</keyword>
<reference evidence="4 5" key="1">
    <citation type="submission" date="2021-11" db="EMBL/GenBank/DDBJ databases">
        <title>Draft genome sequence of Actinomycetospora sp. SF1 isolated from the rhizosphere soil.</title>
        <authorList>
            <person name="Duangmal K."/>
            <person name="Chantavorakit T."/>
        </authorList>
    </citation>
    <scope>NUCLEOTIDE SEQUENCE [LARGE SCALE GENOMIC DNA]</scope>
    <source>
        <strain evidence="4 5">TBRC 5722</strain>
    </source>
</reference>
<dbReference type="RefSeq" id="WP_230735642.1">
    <property type="nucleotide sequence ID" value="NZ_JAJNDB010000003.1"/>
</dbReference>
<evidence type="ECO:0000313" key="5">
    <source>
        <dbReference type="Proteomes" id="UP001199469"/>
    </source>
</evidence>
<dbReference type="PROSITE" id="PS00086">
    <property type="entry name" value="CYTOCHROME_P450"/>
    <property type="match status" value="1"/>
</dbReference>
<dbReference type="Gene3D" id="1.10.630.10">
    <property type="entry name" value="Cytochrome P450"/>
    <property type="match status" value="1"/>
</dbReference>
<dbReference type="PRINTS" id="PR00385">
    <property type="entry name" value="P450"/>
</dbReference>
<dbReference type="Pfam" id="PF00067">
    <property type="entry name" value="p450"/>
    <property type="match status" value="1"/>
</dbReference>
<evidence type="ECO:0000256" key="1">
    <source>
        <dbReference type="ARBA" id="ARBA00010617"/>
    </source>
</evidence>